<evidence type="ECO:0000313" key="1">
    <source>
        <dbReference type="EMBL" id="CAG8531850.1"/>
    </source>
</evidence>
<proteinExistence type="predicted"/>
<dbReference type="Proteomes" id="UP000789366">
    <property type="component" value="Unassembled WGS sequence"/>
</dbReference>
<dbReference type="EMBL" id="CAJVPW010003914">
    <property type="protein sequence ID" value="CAG8531850.1"/>
    <property type="molecule type" value="Genomic_DNA"/>
</dbReference>
<keyword evidence="2" id="KW-1185">Reference proteome</keyword>
<sequence length="133" mass="15796">MLTALGQKPSEEQINRFIRMTQSQRKKETQNPKKSAKRHQNYRTSKAKKPQGEKLSLKKYCKFCQKTIAHKEETISTSNTPATRRRRKKIIKQAKGYFGSKHKLSKTAKEQVNRSLVYAYRDRKVEKRRKRQD</sequence>
<gene>
    <name evidence="1" type="ORF">SPELUC_LOCUS4402</name>
</gene>
<name>A0ACA9LKQ4_9GLOM</name>
<accession>A0ACA9LKQ4</accession>
<organism evidence="1 2">
    <name type="scientific">Cetraspora pellucida</name>
    <dbReference type="NCBI Taxonomy" id="1433469"/>
    <lineage>
        <taxon>Eukaryota</taxon>
        <taxon>Fungi</taxon>
        <taxon>Fungi incertae sedis</taxon>
        <taxon>Mucoromycota</taxon>
        <taxon>Glomeromycotina</taxon>
        <taxon>Glomeromycetes</taxon>
        <taxon>Diversisporales</taxon>
        <taxon>Gigasporaceae</taxon>
        <taxon>Cetraspora</taxon>
    </lineage>
</organism>
<reference evidence="1" key="1">
    <citation type="submission" date="2021-06" db="EMBL/GenBank/DDBJ databases">
        <authorList>
            <person name="Kallberg Y."/>
            <person name="Tangrot J."/>
            <person name="Rosling A."/>
        </authorList>
    </citation>
    <scope>NUCLEOTIDE SEQUENCE</scope>
    <source>
        <strain evidence="1">28 12/20/2015</strain>
    </source>
</reference>
<comment type="caution">
    <text evidence="1">The sequence shown here is derived from an EMBL/GenBank/DDBJ whole genome shotgun (WGS) entry which is preliminary data.</text>
</comment>
<protein>
    <submittedName>
        <fullName evidence="1">5522_t:CDS:1</fullName>
    </submittedName>
</protein>
<evidence type="ECO:0000313" key="2">
    <source>
        <dbReference type="Proteomes" id="UP000789366"/>
    </source>
</evidence>